<protein>
    <recommendedName>
        <fullName evidence="12">SRCR domain-containing protein</fullName>
    </recommendedName>
</protein>
<comment type="caution">
    <text evidence="13">The sequence shown here is derived from an EMBL/GenBank/DDBJ whole genome shotgun (WGS) entry which is preliminary data.</text>
</comment>
<name>A0A9Q1BXT6_HOLLE</name>
<gene>
    <name evidence="13" type="ORF">HOLleu_21545</name>
</gene>
<comment type="caution">
    <text evidence="10">Lacks conserved residue(s) required for the propagation of feature annotation.</text>
</comment>
<feature type="domain" description="SRCR" evidence="12">
    <location>
        <begin position="136"/>
        <end position="236"/>
    </location>
</feature>
<dbReference type="PRINTS" id="PR00258">
    <property type="entry name" value="SPERACTRCPTR"/>
</dbReference>
<dbReference type="GO" id="GO:0016020">
    <property type="term" value="C:membrane"/>
    <property type="evidence" value="ECO:0007669"/>
    <property type="project" value="UniProtKB-SubCell"/>
</dbReference>
<evidence type="ECO:0000256" key="5">
    <source>
        <dbReference type="ARBA" id="ARBA00022989"/>
    </source>
</evidence>
<dbReference type="FunFam" id="3.10.250.10:FF:000007">
    <property type="entry name" value="Soluble scavenger receptor cysteine-rich domain-containing protein SSC5D"/>
    <property type="match status" value="1"/>
</dbReference>
<evidence type="ECO:0000259" key="12">
    <source>
        <dbReference type="PROSITE" id="PS50287"/>
    </source>
</evidence>
<dbReference type="PROSITE" id="PS50287">
    <property type="entry name" value="SRCR_2"/>
    <property type="match status" value="4"/>
</dbReference>
<dbReference type="AlphaFoldDB" id="A0A9Q1BXT6"/>
<dbReference type="PANTHER" id="PTHR48071:SF28">
    <property type="entry name" value="SRCR DOMAIN-CONTAINING PROTEIN"/>
    <property type="match status" value="1"/>
</dbReference>
<evidence type="ECO:0000313" key="13">
    <source>
        <dbReference type="EMBL" id="KAJ8034628.1"/>
    </source>
</evidence>
<keyword evidence="4" id="KW-0677">Repeat</keyword>
<feature type="disulfide bond" evidence="10">
    <location>
        <begin position="174"/>
        <end position="235"/>
    </location>
</feature>
<feature type="disulfide bond" evidence="10">
    <location>
        <begin position="384"/>
        <end position="448"/>
    </location>
</feature>
<keyword evidence="3 11" id="KW-0732">Signal</keyword>
<dbReference type="FunFam" id="3.10.250.10:FF:000016">
    <property type="entry name" value="Scavenger receptor cysteine-rich protein type 12"/>
    <property type="match status" value="1"/>
</dbReference>
<evidence type="ECO:0000256" key="6">
    <source>
        <dbReference type="ARBA" id="ARBA00023136"/>
    </source>
</evidence>
<evidence type="ECO:0000256" key="4">
    <source>
        <dbReference type="ARBA" id="ARBA00022737"/>
    </source>
</evidence>
<feature type="disulfide bond" evidence="10">
    <location>
        <begin position="284"/>
        <end position="345"/>
    </location>
</feature>
<comment type="subcellular location">
    <subcellularLocation>
        <location evidence="1">Membrane</location>
        <topology evidence="1">Single-pass membrane protein</topology>
    </subcellularLocation>
</comment>
<keyword evidence="2" id="KW-0812">Transmembrane</keyword>
<dbReference type="SUPFAM" id="SSF56487">
    <property type="entry name" value="SRCR-like"/>
    <property type="match status" value="4"/>
</dbReference>
<accession>A0A9Q1BXT6</accession>
<dbReference type="SMART" id="SM00202">
    <property type="entry name" value="SR"/>
    <property type="match status" value="4"/>
</dbReference>
<reference evidence="13" key="1">
    <citation type="submission" date="2021-10" db="EMBL/GenBank/DDBJ databases">
        <title>Tropical sea cucumber genome reveals ecological adaptation and Cuvierian tubules defense mechanism.</title>
        <authorList>
            <person name="Chen T."/>
        </authorList>
    </citation>
    <scope>NUCLEOTIDE SEQUENCE</scope>
    <source>
        <strain evidence="13">Nanhai2018</strain>
        <tissue evidence="13">Muscle</tissue>
    </source>
</reference>
<organism evidence="13 14">
    <name type="scientific">Holothuria leucospilota</name>
    <name type="common">Black long sea cucumber</name>
    <name type="synonym">Mertensiothuria leucospilota</name>
    <dbReference type="NCBI Taxonomy" id="206669"/>
    <lineage>
        <taxon>Eukaryota</taxon>
        <taxon>Metazoa</taxon>
        <taxon>Echinodermata</taxon>
        <taxon>Eleutherozoa</taxon>
        <taxon>Echinozoa</taxon>
        <taxon>Holothuroidea</taxon>
        <taxon>Aspidochirotacea</taxon>
        <taxon>Aspidochirotida</taxon>
        <taxon>Holothuriidae</taxon>
        <taxon>Holothuria</taxon>
    </lineage>
</organism>
<evidence type="ECO:0000256" key="7">
    <source>
        <dbReference type="ARBA" id="ARBA00023157"/>
    </source>
</evidence>
<evidence type="ECO:0000256" key="3">
    <source>
        <dbReference type="ARBA" id="ARBA00022729"/>
    </source>
</evidence>
<feature type="domain" description="SRCR" evidence="12">
    <location>
        <begin position="27"/>
        <end position="126"/>
    </location>
</feature>
<feature type="disulfide bond" evidence="10">
    <location>
        <begin position="315"/>
        <end position="325"/>
    </location>
</feature>
<proteinExistence type="predicted"/>
<keyword evidence="6" id="KW-0472">Membrane</keyword>
<feature type="disulfide bond" evidence="10">
    <location>
        <begin position="428"/>
        <end position="438"/>
    </location>
</feature>
<feature type="disulfide bond" evidence="10">
    <location>
        <begin position="271"/>
        <end position="335"/>
    </location>
</feature>
<feature type="disulfide bond" evidence="10">
    <location>
        <begin position="397"/>
        <end position="458"/>
    </location>
</feature>
<dbReference type="InterPro" id="IPR001190">
    <property type="entry name" value="SRCR"/>
</dbReference>
<feature type="disulfide bond" evidence="10">
    <location>
        <begin position="52"/>
        <end position="116"/>
    </location>
</feature>
<evidence type="ECO:0000256" key="9">
    <source>
        <dbReference type="ARBA" id="ARBA00023180"/>
    </source>
</evidence>
<keyword evidence="7 10" id="KW-1015">Disulfide bond</keyword>
<dbReference type="EMBL" id="JAIZAY010000010">
    <property type="protein sequence ID" value="KAJ8034628.1"/>
    <property type="molecule type" value="Genomic_DNA"/>
</dbReference>
<feature type="disulfide bond" evidence="10">
    <location>
        <begin position="161"/>
        <end position="225"/>
    </location>
</feature>
<sequence>MDLTLTILLVSLIKSTEVDAENFVQDVHLVDGYSNSSGRVEGLIGEMWRPTCSKGWDLLVAGKVCRYLGYHTAVAVLVVPFLHESSEIVWMEHFQCSGSKVSLSECRQIPVDQYYCFFNVLGVVCGVGTDNVPKDVRLAEGYSNSSGRVEVFIDGEWAAVCTDGWTIADASVVCRQLGYKTAVAVLVLPALYYQPGPVWVDDVNCSGNETSLFECKRAQIGQHDCSIWYSTGIVCGAGTENVIKDVRLAEGYSNSSGRVEVLIDEEWAAVCTDGWTIADASVVCKQLGYQTAITVLVVPALYYQLGPIWVDDVNCSGSETSLFECKKIRNWHHDCSFWENAGVVCGVNRENVIQNLRLVQGVAPWSNSSGRLEVFFNNEWGTICNDGWDLVDATVVCRELGYPEVLTIYQNAFFGNASGYIWLTNVQCNGNESSLSECQHEIFAEPQCSHHQDVGVLCGGEIVVLYY</sequence>
<dbReference type="InterPro" id="IPR036772">
    <property type="entry name" value="SRCR-like_dom_sf"/>
</dbReference>
<dbReference type="OrthoDB" id="536948at2759"/>
<keyword evidence="14" id="KW-1185">Reference proteome</keyword>
<feature type="disulfide bond" evidence="10">
    <location>
        <begin position="96"/>
        <end position="106"/>
    </location>
</feature>
<keyword evidence="5" id="KW-1133">Transmembrane helix</keyword>
<dbReference type="FunFam" id="3.10.250.10:FF:000005">
    <property type="entry name" value="Neurotrypsin isoform A"/>
    <property type="match status" value="2"/>
</dbReference>
<dbReference type="Pfam" id="PF00530">
    <property type="entry name" value="SRCR"/>
    <property type="match status" value="4"/>
</dbReference>
<evidence type="ECO:0000256" key="11">
    <source>
        <dbReference type="SAM" id="SignalP"/>
    </source>
</evidence>
<dbReference type="PANTHER" id="PTHR48071">
    <property type="entry name" value="SRCR DOMAIN-CONTAINING PROTEIN"/>
    <property type="match status" value="1"/>
</dbReference>
<evidence type="ECO:0000256" key="10">
    <source>
        <dbReference type="PROSITE-ProRule" id="PRU00196"/>
    </source>
</evidence>
<keyword evidence="9" id="KW-0325">Glycoprotein</keyword>
<dbReference type="Gene3D" id="3.10.250.10">
    <property type="entry name" value="SRCR-like domain"/>
    <property type="match status" value="4"/>
</dbReference>
<keyword evidence="8" id="KW-0675">Receptor</keyword>
<feature type="domain" description="SRCR" evidence="12">
    <location>
        <begin position="356"/>
        <end position="459"/>
    </location>
</feature>
<feature type="chain" id="PRO_5040158656" description="SRCR domain-containing protein" evidence="11">
    <location>
        <begin position="21"/>
        <end position="467"/>
    </location>
</feature>
<evidence type="ECO:0000313" key="14">
    <source>
        <dbReference type="Proteomes" id="UP001152320"/>
    </source>
</evidence>
<evidence type="ECO:0000256" key="8">
    <source>
        <dbReference type="ARBA" id="ARBA00023170"/>
    </source>
</evidence>
<feature type="domain" description="SRCR" evidence="12">
    <location>
        <begin position="246"/>
        <end position="346"/>
    </location>
</feature>
<evidence type="ECO:0000256" key="2">
    <source>
        <dbReference type="ARBA" id="ARBA00022692"/>
    </source>
</evidence>
<feature type="disulfide bond" evidence="10">
    <location>
        <begin position="205"/>
        <end position="215"/>
    </location>
</feature>
<feature type="signal peptide" evidence="11">
    <location>
        <begin position="1"/>
        <end position="20"/>
    </location>
</feature>
<dbReference type="Proteomes" id="UP001152320">
    <property type="component" value="Chromosome 10"/>
</dbReference>
<evidence type="ECO:0000256" key="1">
    <source>
        <dbReference type="ARBA" id="ARBA00004167"/>
    </source>
</evidence>